<accession>Q6HIA3</accession>
<dbReference type="PATRIC" id="fig|281309.8.peg.2537"/>
<dbReference type="SUPFAM" id="SSF49842">
    <property type="entry name" value="TNF-like"/>
    <property type="match status" value="1"/>
</dbReference>
<dbReference type="InterPro" id="IPR008983">
    <property type="entry name" value="Tumour_necrosis_fac-like_dom"/>
</dbReference>
<dbReference type="KEGG" id="btk:BT9727_2397"/>
<dbReference type="Gene3D" id="2.60.120.40">
    <property type="match status" value="1"/>
</dbReference>
<evidence type="ECO:0000313" key="2">
    <source>
        <dbReference type="Proteomes" id="UP000001301"/>
    </source>
</evidence>
<name>Q6HIA3_BACHK</name>
<evidence type="ECO:0000313" key="1">
    <source>
        <dbReference type="EMBL" id="AAT59998.1"/>
    </source>
</evidence>
<dbReference type="Proteomes" id="UP000001301">
    <property type="component" value="Chromosome"/>
</dbReference>
<dbReference type="EMBL" id="AE017355">
    <property type="protein sequence ID" value="AAT59998.1"/>
    <property type="molecule type" value="Genomic_DNA"/>
</dbReference>
<evidence type="ECO:0008006" key="3">
    <source>
        <dbReference type="Google" id="ProtNLM"/>
    </source>
</evidence>
<dbReference type="AlphaFoldDB" id="Q6HIA3"/>
<organism evidence="1 2">
    <name type="scientific">Bacillus thuringiensis subsp. konkukian (strain 97-27)</name>
    <dbReference type="NCBI Taxonomy" id="281309"/>
    <lineage>
        <taxon>Bacteria</taxon>
        <taxon>Bacillati</taxon>
        <taxon>Bacillota</taxon>
        <taxon>Bacilli</taxon>
        <taxon>Bacillales</taxon>
        <taxon>Bacillaceae</taxon>
        <taxon>Bacillus</taxon>
        <taxon>Bacillus cereus group</taxon>
    </lineage>
</organism>
<dbReference type="HOGENOM" id="CLU_118919_0_0_9"/>
<protein>
    <recommendedName>
        <fullName evidence="3">C1q domain-containing protein</fullName>
    </recommendedName>
</protein>
<dbReference type="RefSeq" id="WP_000122934.1">
    <property type="nucleotide sequence ID" value="NC_005957.1"/>
</dbReference>
<reference evidence="1 2" key="1">
    <citation type="journal article" date="2006" name="J. Bacteriol.">
        <title>Pathogenomic sequence analysis of Bacillus cereus and Bacillus thuringiensis isolates closely related to Bacillus anthracis.</title>
        <authorList>
            <person name="Han C.S."/>
            <person name="Xie G."/>
            <person name="Challacombe J.F."/>
            <person name="Altherr M.R."/>
            <person name="Bhotika S.S."/>
            <person name="Brown N."/>
            <person name="Bruce D."/>
            <person name="Campbell C.S."/>
            <person name="Campbell M.L."/>
            <person name="Chen J."/>
            <person name="Chertkov O."/>
            <person name="Cleland C."/>
            <person name="Dimitrijevic M."/>
            <person name="Doggett N.A."/>
            <person name="Fawcett J.J."/>
            <person name="Glavina T."/>
            <person name="Goodwin L.A."/>
            <person name="Green L.D."/>
            <person name="Hill K.K."/>
            <person name="Hitchcock P."/>
            <person name="Jackson P.J."/>
            <person name="Keim P."/>
            <person name="Kewalramani A.R."/>
            <person name="Longmire J."/>
            <person name="Lucas S."/>
            <person name="Malfatti S."/>
            <person name="McMurry K."/>
            <person name="Meincke L.J."/>
            <person name="Misra M."/>
            <person name="Moseman B.L."/>
            <person name="Mundt M."/>
            <person name="Munk A.C."/>
            <person name="Okinaka R.T."/>
            <person name="Parson-Quintana B."/>
            <person name="Reilly L.P."/>
            <person name="Richardson P."/>
            <person name="Robinson D.L."/>
            <person name="Rubin E."/>
            <person name="Saunders E."/>
            <person name="Tapia R."/>
            <person name="Tesmer J.G."/>
            <person name="Thayer N."/>
            <person name="Thompson L.S."/>
            <person name="Tice H."/>
            <person name="Ticknor L.O."/>
            <person name="Wills P.L."/>
            <person name="Brettin T.S."/>
            <person name="Gilna P."/>
        </authorList>
    </citation>
    <scope>NUCLEOTIDE SEQUENCE [LARGE SCALE GENOMIC DNA]</scope>
    <source>
        <strain evidence="1 2">97-27</strain>
    </source>
</reference>
<gene>
    <name evidence="1" type="ordered locus">BT9727_2397</name>
</gene>
<proteinExistence type="predicted"/>
<sequence length="212" mass="23925">MSYYYCEHCKDYKKKYHDCHKKSRKCYDKYDGYYEKCDKKYEEKPCVNVKVDCCNNQKDRLVRESAFRAVNNAPQNIAANTNTKVLFQTEQFDLAGEYNPNTSTFIPSKDGVYNIIAAASFDTQQVNRSALIGIRVNGTIVAAIDNDYFAPIAGFNFTNIVTATTILRLNAGDQVDVIARSSVAGFISVNNTDPNILNSTHFEAARFPSRSE</sequence>